<dbReference type="UniPathway" id="UPA00094"/>
<keyword evidence="8" id="KW-1185">Reference proteome</keyword>
<keyword evidence="3 4" id="KW-0092">Biotin</keyword>
<accession>A0A2N7W479</accession>
<dbReference type="RefSeq" id="WP_102635997.1">
    <property type="nucleotide sequence ID" value="NZ_CADIJZ010000035.1"/>
</dbReference>
<keyword evidence="4" id="KW-0275">Fatty acid biosynthesis</keyword>
<name>A0A2N7W479_9BURK</name>
<keyword evidence="4" id="KW-0444">Lipid biosynthesis</keyword>
<dbReference type="PROSITE" id="PS50968">
    <property type="entry name" value="BIOTINYL_LIPOYL"/>
    <property type="match status" value="1"/>
</dbReference>
<evidence type="ECO:0000313" key="6">
    <source>
        <dbReference type="EMBL" id="CAB3737433.1"/>
    </source>
</evidence>
<evidence type="ECO:0000256" key="4">
    <source>
        <dbReference type="RuleBase" id="RU364072"/>
    </source>
</evidence>
<evidence type="ECO:0000313" key="7">
    <source>
        <dbReference type="EMBL" id="PMS24202.1"/>
    </source>
</evidence>
<dbReference type="InterPro" id="IPR001249">
    <property type="entry name" value="AcCoA_biotinCC"/>
</dbReference>
<dbReference type="AlphaFoldDB" id="A0A2N7W479"/>
<dbReference type="GO" id="GO:0003989">
    <property type="term" value="F:acetyl-CoA carboxylase activity"/>
    <property type="evidence" value="ECO:0007669"/>
    <property type="project" value="InterPro"/>
</dbReference>
<dbReference type="InterPro" id="IPR000089">
    <property type="entry name" value="Biotin_lipoyl"/>
</dbReference>
<dbReference type="PANTHER" id="PTHR45266">
    <property type="entry name" value="OXALOACETATE DECARBOXYLASE ALPHA CHAIN"/>
    <property type="match status" value="1"/>
</dbReference>
<sequence>MDSEKVLQLIQLMSETDISYLKLREGDSTITLKSDGCKSDPAILLRINPGSVEKASTSVAAPADEAARVFCSPVTGVFYACASPEDPPFVEVGTPIRPGKPLCIIEAMKMLNEIEADVEGTIAAILVKNGDVVTAGQPLFALN</sequence>
<dbReference type="PANTHER" id="PTHR45266:SF3">
    <property type="entry name" value="OXALOACETATE DECARBOXYLASE ALPHA CHAIN"/>
    <property type="match status" value="1"/>
</dbReference>
<organism evidence="6 9">
    <name type="scientific">Paraburkholderia rhynchosiae</name>
    <dbReference type="NCBI Taxonomy" id="487049"/>
    <lineage>
        <taxon>Bacteria</taxon>
        <taxon>Pseudomonadati</taxon>
        <taxon>Pseudomonadota</taxon>
        <taxon>Betaproteobacteria</taxon>
        <taxon>Burkholderiales</taxon>
        <taxon>Burkholderiaceae</taxon>
        <taxon>Paraburkholderia</taxon>
    </lineage>
</organism>
<evidence type="ECO:0000256" key="3">
    <source>
        <dbReference type="ARBA" id="ARBA00023267"/>
    </source>
</evidence>
<gene>
    <name evidence="6" type="primary">accB_2</name>
    <name evidence="7" type="ORF">C0Z16_31765</name>
    <name evidence="6" type="ORF">LMG27174_06372</name>
</gene>
<protein>
    <recommendedName>
        <fullName evidence="2 4">Biotin carboxyl carrier protein of acetyl-CoA carboxylase</fullName>
    </recommendedName>
</protein>
<dbReference type="Proteomes" id="UP000494205">
    <property type="component" value="Unassembled WGS sequence"/>
</dbReference>
<comment type="pathway">
    <text evidence="4">Lipid metabolism; fatty acid biosynthesis.</text>
</comment>
<dbReference type="EMBL" id="CADIJZ010000035">
    <property type="protein sequence ID" value="CAB3737433.1"/>
    <property type="molecule type" value="Genomic_DNA"/>
</dbReference>
<dbReference type="Pfam" id="PF00364">
    <property type="entry name" value="Biotin_lipoyl"/>
    <property type="match status" value="1"/>
</dbReference>
<evidence type="ECO:0000313" key="8">
    <source>
        <dbReference type="Proteomes" id="UP000235659"/>
    </source>
</evidence>
<proteinExistence type="predicted"/>
<dbReference type="Proteomes" id="UP000235659">
    <property type="component" value="Unassembled WGS sequence"/>
</dbReference>
<dbReference type="InterPro" id="IPR050709">
    <property type="entry name" value="Biotin_Carboxyl_Carrier/Decarb"/>
</dbReference>
<dbReference type="SUPFAM" id="SSF51230">
    <property type="entry name" value="Single hybrid motif"/>
    <property type="match status" value="1"/>
</dbReference>
<reference evidence="7 8" key="1">
    <citation type="submission" date="2018-01" db="EMBL/GenBank/DDBJ databases">
        <title>Whole genome analyses suggest that Burkholderia sensu lato contains two further novel genera in the rhizoxinica-symbiotica group Mycetohabitans gen. nov., and Trinickia gen. nov.: implications for the evolution of diazotrophy and nodulation in the Burkholderiaceae.</title>
        <authorList>
            <person name="Estrada-de los Santos P."/>
            <person name="Palmer M."/>
            <person name="Chavez-Ramirez B."/>
            <person name="Beukes C."/>
            <person name="Steenkamp E.T."/>
            <person name="Hirsch A.M."/>
            <person name="Manyaka P."/>
            <person name="Maluk M."/>
            <person name="Lafos M."/>
            <person name="Crook M."/>
            <person name="Gross E."/>
            <person name="Simon M.F."/>
            <person name="Bueno dos Reis Junior F."/>
            <person name="Poole P.S."/>
            <person name="Venter S.N."/>
            <person name="James E.K."/>
        </authorList>
    </citation>
    <scope>NUCLEOTIDE SEQUENCE [LARGE SCALE GENOMIC DNA]</scope>
    <source>
        <strain evidence="7 8">WSM 3937</strain>
    </source>
</reference>
<dbReference type="InterPro" id="IPR011053">
    <property type="entry name" value="Single_hybrid_motif"/>
</dbReference>
<dbReference type="CDD" id="cd06850">
    <property type="entry name" value="biotinyl_domain"/>
    <property type="match status" value="1"/>
</dbReference>
<dbReference type="PRINTS" id="PR01071">
    <property type="entry name" value="ACOABIOTINCC"/>
</dbReference>
<comment type="function">
    <text evidence="1 4">This protein is a component of the acetyl coenzyme A carboxylase complex; first, biotin carboxylase catalyzes the carboxylation of the carrier protein and then the transcarboxylase transfers the carboxyl group to form malonyl-CoA.</text>
</comment>
<keyword evidence="4" id="KW-0443">Lipid metabolism</keyword>
<dbReference type="GO" id="GO:0006633">
    <property type="term" value="P:fatty acid biosynthetic process"/>
    <property type="evidence" value="ECO:0007669"/>
    <property type="project" value="UniProtKB-UniPathway"/>
</dbReference>
<evidence type="ECO:0000256" key="1">
    <source>
        <dbReference type="ARBA" id="ARBA00003761"/>
    </source>
</evidence>
<dbReference type="OrthoDB" id="9811735at2"/>
<dbReference type="EMBL" id="PNXY01000037">
    <property type="protein sequence ID" value="PMS24202.1"/>
    <property type="molecule type" value="Genomic_DNA"/>
</dbReference>
<dbReference type="GO" id="GO:0009317">
    <property type="term" value="C:acetyl-CoA carboxylase complex"/>
    <property type="evidence" value="ECO:0007669"/>
    <property type="project" value="InterPro"/>
</dbReference>
<dbReference type="Gene3D" id="2.40.50.100">
    <property type="match status" value="1"/>
</dbReference>
<keyword evidence="4" id="KW-0276">Fatty acid metabolism</keyword>
<evidence type="ECO:0000259" key="5">
    <source>
        <dbReference type="PROSITE" id="PS50968"/>
    </source>
</evidence>
<evidence type="ECO:0000256" key="2">
    <source>
        <dbReference type="ARBA" id="ARBA00017562"/>
    </source>
</evidence>
<reference evidence="6 9" key="2">
    <citation type="submission" date="2020-04" db="EMBL/GenBank/DDBJ databases">
        <authorList>
            <person name="De Canck E."/>
        </authorList>
    </citation>
    <scope>NUCLEOTIDE SEQUENCE [LARGE SCALE GENOMIC DNA]</scope>
    <source>
        <strain evidence="6 9">LMG 27174</strain>
    </source>
</reference>
<evidence type="ECO:0000313" key="9">
    <source>
        <dbReference type="Proteomes" id="UP000494205"/>
    </source>
</evidence>
<feature type="domain" description="Lipoyl-binding" evidence="5">
    <location>
        <begin position="67"/>
        <end position="143"/>
    </location>
</feature>